<protein>
    <recommendedName>
        <fullName evidence="14">Transcription elongation factor S-II</fullName>
    </recommendedName>
</protein>
<dbReference type="GO" id="GO:0006368">
    <property type="term" value="P:transcription elongation by RNA polymerase II"/>
    <property type="evidence" value="ECO:0007669"/>
    <property type="project" value="TreeGrafter"/>
</dbReference>
<dbReference type="InterPro" id="IPR003618">
    <property type="entry name" value="TFIIS_cen_dom"/>
</dbReference>
<dbReference type="PROSITE" id="PS51319">
    <property type="entry name" value="TFIIS_N"/>
    <property type="match status" value="1"/>
</dbReference>
<dbReference type="PROSITE" id="PS51321">
    <property type="entry name" value="TFIIS_CENTRAL"/>
    <property type="match status" value="1"/>
</dbReference>
<dbReference type="Gene3D" id="1.20.930.10">
    <property type="entry name" value="Conserved domain common to transcription factors TFIIS, elongin A, CRSP70"/>
    <property type="match status" value="1"/>
</dbReference>
<dbReference type="PIRSF" id="PIRSF006704">
    <property type="entry name" value="TF_IIS"/>
    <property type="match status" value="1"/>
</dbReference>
<dbReference type="SUPFAM" id="SSF47676">
    <property type="entry name" value="Conserved domain common to transcription factors TFIIS, elongin A, CRSP70"/>
    <property type="match status" value="1"/>
</dbReference>
<dbReference type="InterPro" id="IPR035100">
    <property type="entry name" value="TF_IIS-typ"/>
</dbReference>
<dbReference type="Proteomes" id="UP001201980">
    <property type="component" value="Unassembled WGS sequence"/>
</dbReference>
<feature type="compositionally biased region" description="Basic and acidic residues" evidence="8">
    <location>
        <begin position="122"/>
        <end position="138"/>
    </location>
</feature>
<feature type="compositionally biased region" description="Low complexity" evidence="8">
    <location>
        <begin position="93"/>
        <end position="111"/>
    </location>
</feature>
<dbReference type="CDD" id="cd13749">
    <property type="entry name" value="Zn-ribbon_TFIIS"/>
    <property type="match status" value="1"/>
</dbReference>
<keyword evidence="2" id="KW-0479">Metal-binding</keyword>
<comment type="subcellular location">
    <subcellularLocation>
        <location evidence="1 7">Nucleus</location>
    </subcellularLocation>
</comment>
<evidence type="ECO:0000256" key="1">
    <source>
        <dbReference type="ARBA" id="ARBA00004123"/>
    </source>
</evidence>
<dbReference type="Gene3D" id="2.20.25.10">
    <property type="match status" value="1"/>
</dbReference>
<evidence type="ECO:0000256" key="2">
    <source>
        <dbReference type="ARBA" id="ARBA00022723"/>
    </source>
</evidence>
<dbReference type="Gene3D" id="1.10.472.30">
    <property type="entry name" value="Transcription elongation factor S-II, central domain"/>
    <property type="match status" value="1"/>
</dbReference>
<dbReference type="EMBL" id="JAKWBI020000063">
    <property type="protein sequence ID" value="KAJ2904074.1"/>
    <property type="molecule type" value="Genomic_DNA"/>
</dbReference>
<evidence type="ECO:0000256" key="4">
    <source>
        <dbReference type="ARBA" id="ARBA00022833"/>
    </source>
</evidence>
<evidence type="ECO:0000259" key="11">
    <source>
        <dbReference type="PROSITE" id="PS51321"/>
    </source>
</evidence>
<dbReference type="PANTHER" id="PTHR11477:SF0">
    <property type="entry name" value="IP08861P-RELATED"/>
    <property type="match status" value="1"/>
</dbReference>
<dbReference type="GO" id="GO:0001139">
    <property type="term" value="F:RNA polymerase II complex recruiting activity"/>
    <property type="evidence" value="ECO:0007669"/>
    <property type="project" value="TreeGrafter"/>
</dbReference>
<feature type="domain" description="TFIIS-type" evidence="9">
    <location>
        <begin position="267"/>
        <end position="307"/>
    </location>
</feature>
<keyword evidence="5 7" id="KW-0539">Nucleus</keyword>
<dbReference type="SMART" id="SM00509">
    <property type="entry name" value="TFS2N"/>
    <property type="match status" value="1"/>
</dbReference>
<dbReference type="GO" id="GO:0008270">
    <property type="term" value="F:zinc ion binding"/>
    <property type="evidence" value="ECO:0007669"/>
    <property type="project" value="UniProtKB-KW"/>
</dbReference>
<evidence type="ECO:0000256" key="6">
    <source>
        <dbReference type="PROSITE-ProRule" id="PRU00472"/>
    </source>
</evidence>
<dbReference type="GO" id="GO:0031564">
    <property type="term" value="P:transcription antitermination"/>
    <property type="evidence" value="ECO:0007669"/>
    <property type="project" value="TreeGrafter"/>
</dbReference>
<dbReference type="SUPFAM" id="SSF46942">
    <property type="entry name" value="Elongation factor TFIIS domain 2"/>
    <property type="match status" value="1"/>
</dbReference>
<dbReference type="InterPro" id="IPR017923">
    <property type="entry name" value="TFIIS_N"/>
</dbReference>
<name>A0AAD5S249_9PEZI</name>
<dbReference type="SMART" id="SM00510">
    <property type="entry name" value="TFS2M"/>
    <property type="match status" value="1"/>
</dbReference>
<dbReference type="GO" id="GO:0000977">
    <property type="term" value="F:RNA polymerase II transcription regulatory region sequence-specific DNA binding"/>
    <property type="evidence" value="ECO:0007669"/>
    <property type="project" value="TreeGrafter"/>
</dbReference>
<dbReference type="InterPro" id="IPR035441">
    <property type="entry name" value="TFIIS/LEDGF_dom_sf"/>
</dbReference>
<reference evidence="12" key="1">
    <citation type="submission" date="2022-07" db="EMBL/GenBank/DDBJ databases">
        <title>Draft genome sequence of Zalerion maritima ATCC 34329, a (micro)plastics degrading marine fungus.</title>
        <authorList>
            <person name="Paco A."/>
            <person name="Goncalves M.F.M."/>
            <person name="Rocha-Santos T.A.P."/>
            <person name="Alves A."/>
        </authorList>
    </citation>
    <scope>NUCLEOTIDE SEQUENCE</scope>
    <source>
        <strain evidence="12">ATCC 34329</strain>
    </source>
</reference>
<evidence type="ECO:0000256" key="8">
    <source>
        <dbReference type="SAM" id="MobiDB-lite"/>
    </source>
</evidence>
<dbReference type="FunFam" id="1.10.472.30:FF:000003">
    <property type="entry name" value="Transcription elongation factor S-II"/>
    <property type="match status" value="1"/>
</dbReference>
<dbReference type="SUPFAM" id="SSF57783">
    <property type="entry name" value="Zinc beta-ribbon"/>
    <property type="match status" value="1"/>
</dbReference>
<dbReference type="Pfam" id="PF01096">
    <property type="entry name" value="Zn_ribbon_TFIIS"/>
    <property type="match status" value="1"/>
</dbReference>
<evidence type="ECO:0000256" key="7">
    <source>
        <dbReference type="PROSITE-ProRule" id="PRU00649"/>
    </source>
</evidence>
<keyword evidence="3 6" id="KW-0863">Zinc-finger</keyword>
<feature type="region of interest" description="Disordered" evidence="8">
    <location>
        <begin position="86"/>
        <end position="147"/>
    </location>
</feature>
<evidence type="ECO:0008006" key="14">
    <source>
        <dbReference type="Google" id="ProtNLM"/>
    </source>
</evidence>
<evidence type="ECO:0000256" key="5">
    <source>
        <dbReference type="ARBA" id="ARBA00023242"/>
    </source>
</evidence>
<feature type="domain" description="TFIIS central" evidence="11">
    <location>
        <begin position="150"/>
        <end position="264"/>
    </location>
</feature>
<dbReference type="PANTHER" id="PTHR11477">
    <property type="entry name" value="TRANSCRIPTION FACTOR S-II ZINC FINGER DOMAIN-CONTAINING PROTEIN"/>
    <property type="match status" value="1"/>
</dbReference>
<evidence type="ECO:0000313" key="13">
    <source>
        <dbReference type="Proteomes" id="UP001201980"/>
    </source>
</evidence>
<dbReference type="Pfam" id="PF07500">
    <property type="entry name" value="TFIIS_M"/>
    <property type="match status" value="1"/>
</dbReference>
<evidence type="ECO:0000259" key="9">
    <source>
        <dbReference type="PROSITE" id="PS51133"/>
    </source>
</evidence>
<dbReference type="PROSITE" id="PS51133">
    <property type="entry name" value="ZF_TFIIS_2"/>
    <property type="match status" value="1"/>
</dbReference>
<dbReference type="InterPro" id="IPR001222">
    <property type="entry name" value="Znf_TFIIS"/>
</dbReference>
<gene>
    <name evidence="12" type="ORF">MKZ38_008885</name>
</gene>
<keyword evidence="13" id="KW-1185">Reference proteome</keyword>
<sequence length="309" mass="33740">MSTKMMNVRDLDSNTKAVTKAINAKEPSENVLTLITRLKEGGNPTEEMLRSTKAGVIIGKLRANENKEIAKAASELVGRWRKAVEVEKRKRAGPSATPAAAPAASDPKIAAKTSPAPPTARAKGEPYKGDSENRKNKTDGVNINRTGSSTRNACIGLMYDGLAYRSSESIMDVLEKAVACEAAAYDKYGGETQDYKKKLRSLFQNLKAKTNKELGQNVMSGKLSPKTLVSMSPDDLKSSELKKTEEKLMQENIKNAQVAQETRSISAELICGGCNQRKVAYTQAQTRSADEPMTTFCECMNCGKRWKFS</sequence>
<evidence type="ECO:0000256" key="3">
    <source>
        <dbReference type="ARBA" id="ARBA00022771"/>
    </source>
</evidence>
<organism evidence="12 13">
    <name type="scientific">Zalerion maritima</name>
    <dbReference type="NCBI Taxonomy" id="339359"/>
    <lineage>
        <taxon>Eukaryota</taxon>
        <taxon>Fungi</taxon>
        <taxon>Dikarya</taxon>
        <taxon>Ascomycota</taxon>
        <taxon>Pezizomycotina</taxon>
        <taxon>Sordariomycetes</taxon>
        <taxon>Lulworthiomycetidae</taxon>
        <taxon>Lulworthiales</taxon>
        <taxon>Lulworthiaceae</taxon>
        <taxon>Zalerion</taxon>
    </lineage>
</organism>
<proteinExistence type="predicted"/>
<evidence type="ECO:0000313" key="12">
    <source>
        <dbReference type="EMBL" id="KAJ2904074.1"/>
    </source>
</evidence>
<dbReference type="AlphaFoldDB" id="A0AAD5S249"/>
<dbReference type="SMART" id="SM00440">
    <property type="entry name" value="ZnF_C2C2"/>
    <property type="match status" value="1"/>
</dbReference>
<comment type="caution">
    <text evidence="12">The sequence shown here is derived from an EMBL/GenBank/DDBJ whole genome shotgun (WGS) entry which is preliminary data.</text>
</comment>
<accession>A0AAD5S249</accession>
<keyword evidence="4" id="KW-0862">Zinc</keyword>
<dbReference type="GO" id="GO:0031440">
    <property type="term" value="P:regulation of mRNA 3'-end processing"/>
    <property type="evidence" value="ECO:0007669"/>
    <property type="project" value="TreeGrafter"/>
</dbReference>
<feature type="domain" description="TFIIS N-terminal" evidence="10">
    <location>
        <begin position="16"/>
        <end position="87"/>
    </location>
</feature>
<dbReference type="InterPro" id="IPR003617">
    <property type="entry name" value="TFIIS/CRSP70_N_sub"/>
</dbReference>
<dbReference type="GO" id="GO:0006362">
    <property type="term" value="P:transcription elongation by RNA polymerase I"/>
    <property type="evidence" value="ECO:0007669"/>
    <property type="project" value="TreeGrafter"/>
</dbReference>
<dbReference type="GO" id="GO:0005634">
    <property type="term" value="C:nucleus"/>
    <property type="evidence" value="ECO:0007669"/>
    <property type="project" value="UniProtKB-SubCell"/>
</dbReference>
<dbReference type="InterPro" id="IPR036575">
    <property type="entry name" value="TFIIS_cen_dom_sf"/>
</dbReference>
<dbReference type="PROSITE" id="PS00466">
    <property type="entry name" value="ZF_TFIIS_1"/>
    <property type="match status" value="1"/>
</dbReference>
<dbReference type="Pfam" id="PF08711">
    <property type="entry name" value="Med26"/>
    <property type="match status" value="1"/>
</dbReference>
<evidence type="ECO:0000259" key="10">
    <source>
        <dbReference type="PROSITE" id="PS51319"/>
    </source>
</evidence>
<dbReference type="FunFam" id="2.20.25.10:FF:000001">
    <property type="entry name" value="Probable Transcription elongation factor S-II"/>
    <property type="match status" value="1"/>
</dbReference>